<evidence type="ECO:0000313" key="2">
    <source>
        <dbReference type="Proteomes" id="UP000830768"/>
    </source>
</evidence>
<dbReference type="EMBL" id="CP090041">
    <property type="protein sequence ID" value="UPL04307.1"/>
    <property type="molecule type" value="Genomic_DNA"/>
</dbReference>
<keyword evidence="2" id="KW-1185">Reference proteome</keyword>
<sequence length="234" mass="26590">MGKLTDRQVALQNDGRTIRKSVRISHSSLNAEKRYLELVKANTSVPVPSVRHYYLSEEFEHLIMNKMPGMTLERAWPTLSPLERESIADEVASLVEQLRKLYYPCIKAALLQRQPFRAGLRDVTTLNMERIKKFLSNEHIVAYVYERSEAVGGDLKWALTPAGRDENRKTGWAEVVRILGPGVGEPPLVAYVMATEHPWWLESYMEVTQKADGSKASHLPLRDDAMDAGKSERN</sequence>
<name>A0ACD3ZSY4_FUSSC</name>
<reference evidence="1" key="1">
    <citation type="submission" date="2021-11" db="EMBL/GenBank/DDBJ databases">
        <title>Fusarium solani-melongenae Genome sequencing and assembly.</title>
        <authorList>
            <person name="Xie S."/>
            <person name="Huang L."/>
            <person name="Zhang X."/>
        </authorList>
    </citation>
    <scope>NUCLEOTIDE SEQUENCE</scope>
    <source>
        <strain evidence="1">CRI 24-3</strain>
    </source>
</reference>
<gene>
    <name evidence="1" type="ORF">LCI18_015241</name>
</gene>
<dbReference type="Proteomes" id="UP000830768">
    <property type="component" value="Chromosome 13"/>
</dbReference>
<evidence type="ECO:0000313" key="1">
    <source>
        <dbReference type="EMBL" id="UPL04307.1"/>
    </source>
</evidence>
<protein>
    <submittedName>
        <fullName evidence="1">Uncharacterized protein</fullName>
    </submittedName>
</protein>
<organism evidence="1 2">
    <name type="scientific">Fusarium solani subsp. cucurbitae</name>
    <name type="common">Neocosmosporum cucurbitae</name>
    <dbReference type="NCBI Taxonomy" id="2747967"/>
    <lineage>
        <taxon>Eukaryota</taxon>
        <taxon>Fungi</taxon>
        <taxon>Dikarya</taxon>
        <taxon>Ascomycota</taxon>
        <taxon>Pezizomycotina</taxon>
        <taxon>Sordariomycetes</taxon>
        <taxon>Hypocreomycetidae</taxon>
        <taxon>Hypocreales</taxon>
        <taxon>Nectriaceae</taxon>
        <taxon>Fusarium</taxon>
        <taxon>Fusarium solani species complex</taxon>
    </lineage>
</organism>
<proteinExistence type="predicted"/>
<accession>A0ACD3ZSY4</accession>